<organism evidence="2 3">
    <name type="scientific">Albugo candida</name>
    <dbReference type="NCBI Taxonomy" id="65357"/>
    <lineage>
        <taxon>Eukaryota</taxon>
        <taxon>Sar</taxon>
        <taxon>Stramenopiles</taxon>
        <taxon>Oomycota</taxon>
        <taxon>Peronosporomycetes</taxon>
        <taxon>Albuginales</taxon>
        <taxon>Albuginaceae</taxon>
        <taxon>Albugo</taxon>
    </lineage>
</organism>
<reference evidence="2 3" key="1">
    <citation type="submission" date="2012-05" db="EMBL/GenBank/DDBJ databases">
        <title>Recombination and specialization in a pathogen metapopulation.</title>
        <authorList>
            <person name="Gardiner A."/>
            <person name="Kemen E."/>
            <person name="Schultz-Larsen T."/>
            <person name="MacLean D."/>
            <person name="Van Oosterhout C."/>
            <person name="Jones J.D.G."/>
        </authorList>
    </citation>
    <scope>NUCLEOTIDE SEQUENCE [LARGE SCALE GENOMIC DNA]</scope>
    <source>
        <strain evidence="2 3">Ac Nc2</strain>
    </source>
</reference>
<dbReference type="EMBL" id="CAIX01000933">
    <property type="protein sequence ID" value="CCI11321.1"/>
    <property type="molecule type" value="Genomic_DNA"/>
</dbReference>
<feature type="transmembrane region" description="Helical" evidence="1">
    <location>
        <begin position="54"/>
        <end position="70"/>
    </location>
</feature>
<gene>
    <name evidence="2" type="ORF">BN9_127280</name>
</gene>
<evidence type="ECO:0000313" key="3">
    <source>
        <dbReference type="Proteomes" id="UP000053237"/>
    </source>
</evidence>
<dbReference type="Proteomes" id="UP000053237">
    <property type="component" value="Unassembled WGS sequence"/>
</dbReference>
<keyword evidence="1" id="KW-0472">Membrane</keyword>
<accession>A0A024FWA5</accession>
<keyword evidence="1" id="KW-1133">Transmembrane helix</keyword>
<proteinExistence type="predicted"/>
<dbReference type="AlphaFoldDB" id="A0A024FWA5"/>
<evidence type="ECO:0000313" key="2">
    <source>
        <dbReference type="EMBL" id="CCI11321.1"/>
    </source>
</evidence>
<comment type="caution">
    <text evidence="2">The sequence shown here is derived from an EMBL/GenBank/DDBJ whole genome shotgun (WGS) entry which is preliminary data.</text>
</comment>
<name>A0A024FWA5_9STRA</name>
<dbReference type="InParanoid" id="A0A024FWA5"/>
<protein>
    <recommendedName>
        <fullName evidence="4">Sugar phosphate transporter domain-containing protein</fullName>
    </recommendedName>
</protein>
<evidence type="ECO:0000256" key="1">
    <source>
        <dbReference type="SAM" id="Phobius"/>
    </source>
</evidence>
<keyword evidence="3" id="KW-1185">Reference proteome</keyword>
<feature type="transmembrane region" description="Helical" evidence="1">
    <location>
        <begin position="20"/>
        <end position="42"/>
    </location>
</feature>
<keyword evidence="1" id="KW-0812">Transmembrane</keyword>
<evidence type="ECO:0008006" key="4">
    <source>
        <dbReference type="Google" id="ProtNLM"/>
    </source>
</evidence>
<sequence length="106" mass="11692">MNCLSTQPGTKSYGNTLSIIVALFAYKMSQLIHGFTYFMMLARNGAVTTGIMQSLRAVCVFLVSSILFSSQESQCFDIKRGVETLIVLSGVMFTPGKKYINFNEPS</sequence>
<dbReference type="OrthoDB" id="29773at2759"/>